<sequence>MHCTKSSILRKVRGVFSRLLAMLPDRVREEALSFDSPYIINAALAMLIGGLLGLTPPLHRAFFEPYEEGGIFNAWLVSSVKNIGKLFITLQLFTVGSKLGVSFEKMRRGEGTGRMPWRAHEHSAGILDGQPDESARRRSNTLVHNDADAYWATLARHFGARGTCTRLKRLKDSL</sequence>
<dbReference type="PANTHER" id="PTHR31794:SF4">
    <property type="entry name" value="AUXIN EFFLUX TRANSPORTER FAMILY PROTEIN (EUROFUNG)"/>
    <property type="match status" value="1"/>
</dbReference>
<keyword evidence="2" id="KW-1185">Reference proteome</keyword>
<proteinExistence type="predicted"/>
<dbReference type="GO" id="GO:0005783">
    <property type="term" value="C:endoplasmic reticulum"/>
    <property type="evidence" value="ECO:0007669"/>
    <property type="project" value="TreeGrafter"/>
</dbReference>
<dbReference type="Proteomes" id="UP000641853">
    <property type="component" value="Unassembled WGS sequence"/>
</dbReference>
<evidence type="ECO:0000313" key="1">
    <source>
        <dbReference type="EMBL" id="KAF7183707.1"/>
    </source>
</evidence>
<comment type="caution">
    <text evidence="1">The sequence shown here is derived from an EMBL/GenBank/DDBJ whole genome shotgun (WGS) entry which is preliminary data.</text>
</comment>
<dbReference type="EMBL" id="JACBAG010001704">
    <property type="protein sequence ID" value="KAF7183707.1"/>
    <property type="molecule type" value="Genomic_DNA"/>
</dbReference>
<name>A0A8H6R4I5_9EURO</name>
<gene>
    <name evidence="1" type="ORF">CNMCM7691_004057</name>
</gene>
<accession>A0A8H6R4I5</accession>
<evidence type="ECO:0000313" key="2">
    <source>
        <dbReference type="Proteomes" id="UP000641853"/>
    </source>
</evidence>
<protein>
    <submittedName>
        <fullName evidence="1">Uncharacterized protein</fullName>
    </submittedName>
</protein>
<reference evidence="1" key="1">
    <citation type="submission" date="2020-06" db="EMBL/GenBank/DDBJ databases">
        <title>Draft genome sequences of strains closely related to Aspergillus parafelis and Aspergillus hiratsukae.</title>
        <authorList>
            <person name="Dos Santos R.A.C."/>
            <person name="Rivero-Menendez O."/>
            <person name="Steenwyk J.L."/>
            <person name="Mead M.E."/>
            <person name="Goldman G.H."/>
            <person name="Alastruey-Izquierdo A."/>
            <person name="Rokas A."/>
        </authorList>
    </citation>
    <scope>NUCLEOTIDE SEQUENCE</scope>
    <source>
        <strain evidence="1">CNM-CM7691</strain>
    </source>
</reference>
<dbReference type="AlphaFoldDB" id="A0A8H6R4I5"/>
<dbReference type="PANTHER" id="PTHR31794">
    <property type="entry name" value="AUXIN EFFLUX TRANSPORTER FAMILY PROTEIN (EUROFUNG)"/>
    <property type="match status" value="1"/>
</dbReference>
<organism evidence="1 2">
    <name type="scientific">Aspergillus felis</name>
    <dbReference type="NCBI Taxonomy" id="1287682"/>
    <lineage>
        <taxon>Eukaryota</taxon>
        <taxon>Fungi</taxon>
        <taxon>Dikarya</taxon>
        <taxon>Ascomycota</taxon>
        <taxon>Pezizomycotina</taxon>
        <taxon>Eurotiomycetes</taxon>
        <taxon>Eurotiomycetidae</taxon>
        <taxon>Eurotiales</taxon>
        <taxon>Aspergillaceae</taxon>
        <taxon>Aspergillus</taxon>
        <taxon>Aspergillus subgen. Fumigati</taxon>
    </lineage>
</organism>